<dbReference type="InterPro" id="IPR031993">
    <property type="entry name" value="DUF4789"/>
</dbReference>
<dbReference type="PANTHER" id="PTHR21177">
    <property type="entry name" value="IP06524P-RELATED"/>
    <property type="match status" value="1"/>
</dbReference>
<evidence type="ECO:0000313" key="2">
    <source>
        <dbReference type="EMBL" id="KAJ8985261.1"/>
    </source>
</evidence>
<organism evidence="2 3">
    <name type="scientific">Molorchus minor</name>
    <dbReference type="NCBI Taxonomy" id="1323400"/>
    <lineage>
        <taxon>Eukaryota</taxon>
        <taxon>Metazoa</taxon>
        <taxon>Ecdysozoa</taxon>
        <taxon>Arthropoda</taxon>
        <taxon>Hexapoda</taxon>
        <taxon>Insecta</taxon>
        <taxon>Pterygota</taxon>
        <taxon>Neoptera</taxon>
        <taxon>Endopterygota</taxon>
        <taxon>Coleoptera</taxon>
        <taxon>Polyphaga</taxon>
        <taxon>Cucujiformia</taxon>
        <taxon>Chrysomeloidea</taxon>
        <taxon>Cerambycidae</taxon>
        <taxon>Lamiinae</taxon>
        <taxon>Monochamini</taxon>
        <taxon>Molorchus</taxon>
    </lineage>
</organism>
<dbReference type="PANTHER" id="PTHR21177:SF4">
    <property type="entry name" value="IP06524P"/>
    <property type="match status" value="1"/>
</dbReference>
<gene>
    <name evidence="2" type="ORF">NQ317_007046</name>
</gene>
<dbReference type="Proteomes" id="UP001162164">
    <property type="component" value="Unassembled WGS sequence"/>
</dbReference>
<feature type="domain" description="DUF4789" evidence="1">
    <location>
        <begin position="12"/>
        <end position="95"/>
    </location>
</feature>
<proteinExistence type="predicted"/>
<reference evidence="2" key="1">
    <citation type="journal article" date="2023" name="Insect Mol. Biol.">
        <title>Genome sequencing provides insights into the evolution of gene families encoding plant cell wall-degrading enzymes in longhorned beetles.</title>
        <authorList>
            <person name="Shin N.R."/>
            <person name="Okamura Y."/>
            <person name="Kirsch R."/>
            <person name="Pauchet Y."/>
        </authorList>
    </citation>
    <scope>NUCLEOTIDE SEQUENCE</scope>
    <source>
        <strain evidence="2">MMC_N1</strain>
    </source>
</reference>
<name>A0ABQ9K3S9_9CUCU</name>
<dbReference type="Pfam" id="PF16033">
    <property type="entry name" value="DUF4789"/>
    <property type="match status" value="1"/>
</dbReference>
<comment type="caution">
    <text evidence="2">The sequence shown here is derived from an EMBL/GenBank/DDBJ whole genome shotgun (WGS) entry which is preliminary data.</text>
</comment>
<evidence type="ECO:0000259" key="1">
    <source>
        <dbReference type="Pfam" id="PF16033"/>
    </source>
</evidence>
<keyword evidence="3" id="KW-1185">Reference proteome</keyword>
<sequence length="151" mass="16586">KEFHSTPQINVQKNQLLYPGDQTHDWICDCGPGYIYYPEEDGCFAAYRRGPCPSGHHLIIKKGEVVPKCVSNPCEDGFAIFNSTCFELGKPNGPCRPINEGGGIFDVNATTLNVECLVGTDRLSLFSLPSNCAPGSKRDNNGKCRVIYNNL</sequence>
<feature type="non-terminal residue" evidence="2">
    <location>
        <position position="1"/>
    </location>
</feature>
<evidence type="ECO:0000313" key="3">
    <source>
        <dbReference type="Proteomes" id="UP001162164"/>
    </source>
</evidence>
<accession>A0ABQ9K3S9</accession>
<protein>
    <recommendedName>
        <fullName evidence="1">DUF4789 domain-containing protein</fullName>
    </recommendedName>
</protein>
<dbReference type="EMBL" id="JAPWTJ010000017">
    <property type="protein sequence ID" value="KAJ8985261.1"/>
    <property type="molecule type" value="Genomic_DNA"/>
</dbReference>